<feature type="region of interest" description="Disordered" evidence="1">
    <location>
        <begin position="203"/>
        <end position="231"/>
    </location>
</feature>
<dbReference type="InterPro" id="IPR032260">
    <property type="entry name" value="DUF5060"/>
</dbReference>
<sequence>MIIRDQYLLIICILSVLISGCKQSTDAPLSGELKQWHKVTLTLPGPELSESGAENPFLDYRLQATFTHGDREITVPGFYAADGNASETSASSGNKWQIRFRPNATGKWDYQISFRTGDRIAINDSAGAGSAVAPLDGTTGSFTVGPSDKTGRDFRAKGRLIHSDERYLKFAGTDDYFLKGGADSPENFLAYYQFDNTYRMGEGENRSGEARTTDQLHHYGPHADDWSPDDPAWQNGKGKEIIGALNYLASKGMNSVYMLTMNIEGDGKDVWPYTDPAERRRFDVSKLDQWEVVFDHMQQLGLMIHFVTQETENERLLDDGDTGLQRKLYYRELIARFGHHLAVTWNMGEENGPASFSPNGQNTRQQKDMIHYIKTHNPYPSFVVLHTHSAPHSRYEIMSPLLGFEHLDGPSIQIGNIMNAHSETKAWLAKSDSAGRQWVVNIDEIGPASRGVDPDFVENNNQDSVRKYVLWGNLMAGGGGVEWYFGYDNPHNDLNNENWRARDRMWDYTHYALSFFRDHLPFHEMQSADSLTAAEDDYVLAGDSIYAIYLPRGGTADLDIGDAEKSLSIHWYNPRTGGTLQTGSVETIRGSGIQNIGRPSSDQQQDWVALVRGQ</sequence>
<dbReference type="Gene3D" id="3.20.20.80">
    <property type="entry name" value="Glycosidases"/>
    <property type="match status" value="1"/>
</dbReference>
<feature type="domain" description="Putative collagen-binding" evidence="2">
    <location>
        <begin position="538"/>
        <end position="611"/>
    </location>
</feature>
<organism evidence="4 5">
    <name type="scientific">Fodinibius sediminis</name>
    <dbReference type="NCBI Taxonomy" id="1214077"/>
    <lineage>
        <taxon>Bacteria</taxon>
        <taxon>Pseudomonadati</taxon>
        <taxon>Balneolota</taxon>
        <taxon>Balneolia</taxon>
        <taxon>Balneolales</taxon>
        <taxon>Balneolaceae</taxon>
        <taxon>Fodinibius</taxon>
    </lineage>
</organism>
<dbReference type="InterPro" id="IPR024749">
    <property type="entry name" value="Collagen-bd_put"/>
</dbReference>
<evidence type="ECO:0000313" key="4">
    <source>
        <dbReference type="EMBL" id="SMO79325.1"/>
    </source>
</evidence>
<accession>A0A521E604</accession>
<gene>
    <name evidence="4" type="ORF">SAMN06265218_113116</name>
</gene>
<reference evidence="4 5" key="1">
    <citation type="submission" date="2017-05" db="EMBL/GenBank/DDBJ databases">
        <authorList>
            <person name="Varghese N."/>
            <person name="Submissions S."/>
        </authorList>
    </citation>
    <scope>NUCLEOTIDE SEQUENCE [LARGE SCALE GENOMIC DNA]</scope>
    <source>
        <strain evidence="4 5">DSM 21194</strain>
    </source>
</reference>
<protein>
    <submittedName>
        <fullName evidence="4">Collagen-binding domain of a collagenase</fullName>
    </submittedName>
</protein>
<dbReference type="RefSeq" id="WP_142715304.1">
    <property type="nucleotide sequence ID" value="NZ_FXTH01000013.1"/>
</dbReference>
<dbReference type="Gene3D" id="2.60.40.10">
    <property type="entry name" value="Immunoglobulins"/>
    <property type="match status" value="1"/>
</dbReference>
<feature type="compositionally biased region" description="Basic and acidic residues" evidence="1">
    <location>
        <begin position="203"/>
        <end position="225"/>
    </location>
</feature>
<dbReference type="Pfam" id="PF16586">
    <property type="entry name" value="DUF5060"/>
    <property type="match status" value="1"/>
</dbReference>
<dbReference type="PROSITE" id="PS51257">
    <property type="entry name" value="PROKAR_LIPOPROTEIN"/>
    <property type="match status" value="1"/>
</dbReference>
<dbReference type="InterPro" id="IPR013783">
    <property type="entry name" value="Ig-like_fold"/>
</dbReference>
<evidence type="ECO:0000259" key="3">
    <source>
        <dbReference type="Pfam" id="PF16586"/>
    </source>
</evidence>
<evidence type="ECO:0000259" key="2">
    <source>
        <dbReference type="Pfam" id="PF12904"/>
    </source>
</evidence>
<evidence type="ECO:0000256" key="1">
    <source>
        <dbReference type="SAM" id="MobiDB-lite"/>
    </source>
</evidence>
<dbReference type="Proteomes" id="UP000317593">
    <property type="component" value="Unassembled WGS sequence"/>
</dbReference>
<dbReference type="EMBL" id="FXTH01000013">
    <property type="protein sequence ID" value="SMO79325.1"/>
    <property type="molecule type" value="Genomic_DNA"/>
</dbReference>
<evidence type="ECO:0000313" key="5">
    <source>
        <dbReference type="Proteomes" id="UP000317593"/>
    </source>
</evidence>
<dbReference type="OrthoDB" id="266054at2"/>
<feature type="domain" description="DUF5060" evidence="3">
    <location>
        <begin position="33"/>
        <end position="115"/>
    </location>
</feature>
<dbReference type="Pfam" id="PF12904">
    <property type="entry name" value="Collagen_bind_2"/>
    <property type="match status" value="1"/>
</dbReference>
<keyword evidence="5" id="KW-1185">Reference proteome</keyword>
<proteinExistence type="predicted"/>
<name>A0A521E604_9BACT</name>
<dbReference type="AlphaFoldDB" id="A0A521E604"/>